<accession>A0A9D2LWB4</accession>
<reference evidence="2" key="2">
    <citation type="submission" date="2021-04" db="EMBL/GenBank/DDBJ databases">
        <authorList>
            <person name="Gilroy R."/>
        </authorList>
    </citation>
    <scope>NUCLEOTIDE SEQUENCE</scope>
    <source>
        <strain evidence="2">ChiBcolR8-3208</strain>
    </source>
</reference>
<dbReference type="EMBL" id="DWXZ01000009">
    <property type="protein sequence ID" value="HJB36567.1"/>
    <property type="molecule type" value="Genomic_DNA"/>
</dbReference>
<sequence length="170" mass="19304">MATRKTNIDIEYDEPQQEAVSGSAESNDPYESQNPADWVPPMTVRIYPISKPRTKLLATASVNIAKSFAVQGFRIYDSKNGLFVKEPQRSYVKNGTEMTSSVFFPVTKEARDALYSQILNSYELVMEQQERQHPNQKDELEELLDGDLPFEESYETAPPPMDEDAPVMSM</sequence>
<dbReference type="Proteomes" id="UP000824214">
    <property type="component" value="Unassembled WGS sequence"/>
</dbReference>
<feature type="compositionally biased region" description="Acidic residues" evidence="1">
    <location>
        <begin position="139"/>
        <end position="154"/>
    </location>
</feature>
<reference evidence="2" key="1">
    <citation type="journal article" date="2021" name="PeerJ">
        <title>Extensive microbial diversity within the chicken gut microbiome revealed by metagenomics and culture.</title>
        <authorList>
            <person name="Gilroy R."/>
            <person name="Ravi A."/>
            <person name="Getino M."/>
            <person name="Pursley I."/>
            <person name="Horton D.L."/>
            <person name="Alikhan N.F."/>
            <person name="Baker D."/>
            <person name="Gharbi K."/>
            <person name="Hall N."/>
            <person name="Watson M."/>
            <person name="Adriaenssens E.M."/>
            <person name="Foster-Nyarko E."/>
            <person name="Jarju S."/>
            <person name="Secka A."/>
            <person name="Antonio M."/>
            <person name="Oren A."/>
            <person name="Chaudhuri R.R."/>
            <person name="La Ragione R."/>
            <person name="Hildebrand F."/>
            <person name="Pallen M.J."/>
        </authorList>
    </citation>
    <scope>NUCLEOTIDE SEQUENCE</scope>
    <source>
        <strain evidence="2">ChiBcolR8-3208</strain>
    </source>
</reference>
<dbReference type="SUPFAM" id="SSF160537">
    <property type="entry name" value="SpoVG-like"/>
    <property type="match status" value="1"/>
</dbReference>
<protein>
    <submittedName>
        <fullName evidence="2">SpoVG family protein</fullName>
    </submittedName>
</protein>
<organism evidence="2 3">
    <name type="scientific">Candidatus Acutalibacter ornithocaccae</name>
    <dbReference type="NCBI Taxonomy" id="2838416"/>
    <lineage>
        <taxon>Bacteria</taxon>
        <taxon>Bacillati</taxon>
        <taxon>Bacillota</taxon>
        <taxon>Clostridia</taxon>
        <taxon>Eubacteriales</taxon>
        <taxon>Acutalibacteraceae</taxon>
        <taxon>Acutalibacter</taxon>
    </lineage>
</organism>
<dbReference type="AlphaFoldDB" id="A0A9D2LWB4"/>
<feature type="compositionally biased region" description="Basic and acidic residues" evidence="1">
    <location>
        <begin position="129"/>
        <end position="138"/>
    </location>
</feature>
<feature type="compositionally biased region" description="Acidic residues" evidence="1">
    <location>
        <begin position="161"/>
        <end position="170"/>
    </location>
</feature>
<dbReference type="GO" id="GO:0030435">
    <property type="term" value="P:sporulation resulting in formation of a cellular spore"/>
    <property type="evidence" value="ECO:0007669"/>
    <property type="project" value="InterPro"/>
</dbReference>
<proteinExistence type="predicted"/>
<feature type="compositionally biased region" description="Polar residues" evidence="1">
    <location>
        <begin position="18"/>
        <end position="35"/>
    </location>
</feature>
<dbReference type="Gene3D" id="3.30.1120.40">
    <property type="entry name" value="Stage V sporulation protein G"/>
    <property type="match status" value="1"/>
</dbReference>
<feature type="region of interest" description="Disordered" evidence="1">
    <location>
        <begin position="1"/>
        <end position="37"/>
    </location>
</feature>
<evidence type="ECO:0000313" key="2">
    <source>
        <dbReference type="EMBL" id="HJB36567.1"/>
    </source>
</evidence>
<comment type="caution">
    <text evidence="2">The sequence shown here is derived from an EMBL/GenBank/DDBJ whole genome shotgun (WGS) entry which is preliminary data.</text>
</comment>
<name>A0A9D2LWB4_9FIRM</name>
<evidence type="ECO:0000256" key="1">
    <source>
        <dbReference type="SAM" id="MobiDB-lite"/>
    </source>
</evidence>
<dbReference type="InterPro" id="IPR036751">
    <property type="entry name" value="SpoVG_sf"/>
</dbReference>
<feature type="region of interest" description="Disordered" evidence="1">
    <location>
        <begin position="129"/>
        <end position="170"/>
    </location>
</feature>
<evidence type="ECO:0000313" key="3">
    <source>
        <dbReference type="Proteomes" id="UP000824214"/>
    </source>
</evidence>
<dbReference type="InterPro" id="IPR007170">
    <property type="entry name" value="SpoVG"/>
</dbReference>
<gene>
    <name evidence="2" type="ORF">H9942_00680</name>
</gene>
<dbReference type="Pfam" id="PF04026">
    <property type="entry name" value="SpoVG"/>
    <property type="match status" value="1"/>
</dbReference>